<dbReference type="InterPro" id="IPR001597">
    <property type="entry name" value="ArAA_b-elim_lyase/Thr_aldolase"/>
</dbReference>
<feature type="domain" description="Aromatic amino acid beta-eliminating lyase/threonine aldolase" evidence="6">
    <location>
        <begin position="3"/>
        <end position="286"/>
    </location>
</feature>
<dbReference type="EMBL" id="RJJR01000014">
    <property type="protein sequence ID" value="RNI34178.1"/>
    <property type="molecule type" value="Genomic_DNA"/>
</dbReference>
<dbReference type="PANTHER" id="PTHR48097:SF9">
    <property type="entry name" value="L-THREONINE ALDOLASE"/>
    <property type="match status" value="1"/>
</dbReference>
<evidence type="ECO:0000313" key="7">
    <source>
        <dbReference type="EMBL" id="RNI34178.1"/>
    </source>
</evidence>
<dbReference type="AlphaFoldDB" id="A0A3M9NB41"/>
<dbReference type="CDD" id="cd06502">
    <property type="entry name" value="TA_like"/>
    <property type="match status" value="1"/>
</dbReference>
<dbReference type="Gene3D" id="3.40.640.10">
    <property type="entry name" value="Type I PLP-dependent aspartate aminotransferase-like (Major domain)"/>
    <property type="match status" value="1"/>
</dbReference>
<comment type="caution">
    <text evidence="7">The sequence shown here is derived from an EMBL/GenBank/DDBJ whole genome shotgun (WGS) entry which is preliminary data.</text>
</comment>
<feature type="modified residue" description="N6-(pyridoxal phosphate)lysine" evidence="5">
    <location>
        <position position="199"/>
    </location>
</feature>
<accession>A0A3M9NB41</accession>
<keyword evidence="4" id="KW-0456">Lyase</keyword>
<evidence type="ECO:0000256" key="2">
    <source>
        <dbReference type="ARBA" id="ARBA00006966"/>
    </source>
</evidence>
<dbReference type="Proteomes" id="UP000267223">
    <property type="component" value="Unassembled WGS sequence"/>
</dbReference>
<gene>
    <name evidence="7" type="ORF">EFY79_15855</name>
</gene>
<evidence type="ECO:0000313" key="8">
    <source>
        <dbReference type="Proteomes" id="UP000267223"/>
    </source>
</evidence>
<dbReference type="RefSeq" id="WP_123121720.1">
    <property type="nucleotide sequence ID" value="NZ_RJJR01000014.1"/>
</dbReference>
<dbReference type="PANTHER" id="PTHR48097">
    <property type="entry name" value="L-THREONINE ALDOLASE-RELATED"/>
    <property type="match status" value="1"/>
</dbReference>
<dbReference type="GO" id="GO:0006567">
    <property type="term" value="P:L-threonine catabolic process"/>
    <property type="evidence" value="ECO:0007669"/>
    <property type="project" value="TreeGrafter"/>
</dbReference>
<evidence type="ECO:0000256" key="5">
    <source>
        <dbReference type="PIRSR" id="PIRSR017617-1"/>
    </source>
</evidence>
<evidence type="ECO:0000259" key="6">
    <source>
        <dbReference type="Pfam" id="PF01212"/>
    </source>
</evidence>
<dbReference type="GO" id="GO:0008483">
    <property type="term" value="F:transaminase activity"/>
    <property type="evidence" value="ECO:0007669"/>
    <property type="project" value="UniProtKB-KW"/>
</dbReference>
<protein>
    <submittedName>
        <fullName evidence="7">Aminotransferase class I/II-fold pyridoxal phosphate-dependent enzyme</fullName>
    </submittedName>
</protein>
<dbReference type="Gene3D" id="3.90.1150.10">
    <property type="entry name" value="Aspartate Aminotransferase, domain 1"/>
    <property type="match status" value="1"/>
</dbReference>
<proteinExistence type="inferred from homology"/>
<dbReference type="SUPFAM" id="SSF53383">
    <property type="entry name" value="PLP-dependent transferases"/>
    <property type="match status" value="1"/>
</dbReference>
<dbReference type="PIRSF" id="PIRSF017617">
    <property type="entry name" value="Thr_aldolase"/>
    <property type="match status" value="1"/>
</dbReference>
<reference evidence="7 8" key="1">
    <citation type="submission" date="2018-11" db="EMBL/GenBank/DDBJ databases">
        <title>Draft genome sequence of Ferruginibacter sp. BO-59.</title>
        <authorList>
            <person name="Im W.T."/>
        </authorList>
    </citation>
    <scope>NUCLEOTIDE SEQUENCE [LARGE SCALE GENOMIC DNA]</scope>
    <source>
        <strain evidence="7 8">BO-59</strain>
    </source>
</reference>
<dbReference type="GO" id="GO:0005829">
    <property type="term" value="C:cytosol"/>
    <property type="evidence" value="ECO:0007669"/>
    <property type="project" value="TreeGrafter"/>
</dbReference>
<keyword evidence="7" id="KW-0808">Transferase</keyword>
<keyword evidence="3" id="KW-0663">Pyridoxal phosphate</keyword>
<dbReference type="GO" id="GO:0006545">
    <property type="term" value="P:glycine biosynthetic process"/>
    <property type="evidence" value="ECO:0007669"/>
    <property type="project" value="TreeGrafter"/>
</dbReference>
<sequence length="337" mass="36949">MIDFRSDTFTKPTEAMLQAMYDAEVGDDVFEEDPTVNKLQLMLAEMFGMEAGLFCASGTMTNQIAIKCHTQPGDEVICDKLSHVYIYEGGGIAFNSGCQVKPVNGNLGRIKASQVREAVNPIDIHKANSKLVSLENTANRGGGSCYEMRDIQEIKQVCLEYNLMLHLDGARLFNALIAKNETPKEYGAIFNSISICLSKGLGAPVGSVLLGTKDFIKKARRVRKVFGGGMRQAGYLAAAGIYALENNIERLALDHRHAQQIVAALSEKDFIGNMYPVETNIIIFEVKGKYSAQSLTGKLKENNILVMAISATQIRMVLHLDVTEEMVKETISVITGL</sequence>
<keyword evidence="8" id="KW-1185">Reference proteome</keyword>
<dbReference type="InterPro" id="IPR015424">
    <property type="entry name" value="PyrdxlP-dep_Trfase"/>
</dbReference>
<dbReference type="GO" id="GO:0008732">
    <property type="term" value="F:L-allo-threonine aldolase activity"/>
    <property type="evidence" value="ECO:0007669"/>
    <property type="project" value="TreeGrafter"/>
</dbReference>
<dbReference type="InterPro" id="IPR023603">
    <property type="entry name" value="Low_specificity_L-TA-like"/>
</dbReference>
<dbReference type="InterPro" id="IPR015422">
    <property type="entry name" value="PyrdxlP-dep_Trfase_small"/>
</dbReference>
<dbReference type="Pfam" id="PF01212">
    <property type="entry name" value="Beta_elim_lyase"/>
    <property type="match status" value="1"/>
</dbReference>
<evidence type="ECO:0000256" key="4">
    <source>
        <dbReference type="ARBA" id="ARBA00023239"/>
    </source>
</evidence>
<dbReference type="OrthoDB" id="9774495at2"/>
<dbReference type="NCBIfam" id="NF041359">
    <property type="entry name" value="GntG_guanitoxin"/>
    <property type="match status" value="1"/>
</dbReference>
<comment type="similarity">
    <text evidence="2">Belongs to the threonine aldolase family.</text>
</comment>
<evidence type="ECO:0000256" key="1">
    <source>
        <dbReference type="ARBA" id="ARBA00001933"/>
    </source>
</evidence>
<name>A0A3M9NB41_9BACT</name>
<dbReference type="InterPro" id="IPR015421">
    <property type="entry name" value="PyrdxlP-dep_Trfase_major"/>
</dbReference>
<keyword evidence="7" id="KW-0032">Aminotransferase</keyword>
<comment type="cofactor">
    <cofactor evidence="1">
        <name>pyridoxal 5'-phosphate</name>
        <dbReference type="ChEBI" id="CHEBI:597326"/>
    </cofactor>
</comment>
<organism evidence="7 8">
    <name type="scientific">Hanamia caeni</name>
    <dbReference type="NCBI Taxonomy" id="2294116"/>
    <lineage>
        <taxon>Bacteria</taxon>
        <taxon>Pseudomonadati</taxon>
        <taxon>Bacteroidota</taxon>
        <taxon>Chitinophagia</taxon>
        <taxon>Chitinophagales</taxon>
        <taxon>Chitinophagaceae</taxon>
        <taxon>Hanamia</taxon>
    </lineage>
</organism>
<evidence type="ECO:0000256" key="3">
    <source>
        <dbReference type="ARBA" id="ARBA00022898"/>
    </source>
</evidence>
<dbReference type="FunFam" id="3.40.640.10:FF:000030">
    <property type="entry name" value="Low-specificity L-threonine aldolase"/>
    <property type="match status" value="1"/>
</dbReference>